<organism evidence="5 6">
    <name type="scientific">Acacia crassicarpa</name>
    <name type="common">northern wattle</name>
    <dbReference type="NCBI Taxonomy" id="499986"/>
    <lineage>
        <taxon>Eukaryota</taxon>
        <taxon>Viridiplantae</taxon>
        <taxon>Streptophyta</taxon>
        <taxon>Embryophyta</taxon>
        <taxon>Tracheophyta</taxon>
        <taxon>Spermatophyta</taxon>
        <taxon>Magnoliopsida</taxon>
        <taxon>eudicotyledons</taxon>
        <taxon>Gunneridae</taxon>
        <taxon>Pentapetalae</taxon>
        <taxon>rosids</taxon>
        <taxon>fabids</taxon>
        <taxon>Fabales</taxon>
        <taxon>Fabaceae</taxon>
        <taxon>Caesalpinioideae</taxon>
        <taxon>mimosoid clade</taxon>
        <taxon>Acacieae</taxon>
        <taxon>Acacia</taxon>
    </lineage>
</organism>
<dbReference type="InterPro" id="IPR001509">
    <property type="entry name" value="Epimerase_deHydtase"/>
</dbReference>
<dbReference type="EMBL" id="JAWXYG010000013">
    <property type="protein sequence ID" value="KAK4255633.1"/>
    <property type="molecule type" value="Genomic_DNA"/>
</dbReference>
<evidence type="ECO:0000313" key="5">
    <source>
        <dbReference type="EMBL" id="KAK4255633.1"/>
    </source>
</evidence>
<dbReference type="CDD" id="cd08958">
    <property type="entry name" value="FR_SDR_e"/>
    <property type="match status" value="1"/>
</dbReference>
<dbReference type="AlphaFoldDB" id="A0AAE1IRT2"/>
<dbReference type="GO" id="GO:0016616">
    <property type="term" value="F:oxidoreductase activity, acting on the CH-OH group of donors, NAD or NADP as acceptor"/>
    <property type="evidence" value="ECO:0007669"/>
    <property type="project" value="TreeGrafter"/>
</dbReference>
<dbReference type="Gene3D" id="3.40.50.720">
    <property type="entry name" value="NAD(P)-binding Rossmann-like Domain"/>
    <property type="match status" value="1"/>
</dbReference>
<sequence length="310" mass="34188">MWGTAKLMHLVSLWTGSERLRLFRADLDEDGSFDEAVNGCDGVFHVAASMQFHVPQDHHPNIEAYVEANIVGPAIKGTINLLKSCTKSKSVKRVIFTSSISTITAKESNGNYKSIVDESCQIQADQVWNTKATGWVYALSKLLTEEAAFKFAQENGVDLVSIITTTVAGPFFTASVPSSVKVLLSPITGETELFKILTAVNSRMGSLGVVHIEDICSAHIFLMEHPKAQGRYICCSQSCSLSNLYYLLFQKHPCSNMQRVTDKSDNEVSPEISSKKLKDLGFSYKHGLEDIVHQAILCCQDYGFLPPLNQ</sequence>
<evidence type="ECO:0000313" key="6">
    <source>
        <dbReference type="Proteomes" id="UP001293593"/>
    </source>
</evidence>
<keyword evidence="2" id="KW-0560">Oxidoreductase</keyword>
<evidence type="ECO:0000259" key="4">
    <source>
        <dbReference type="Pfam" id="PF01370"/>
    </source>
</evidence>
<dbReference type="PANTHER" id="PTHR10366">
    <property type="entry name" value="NAD DEPENDENT EPIMERASE/DEHYDRATASE"/>
    <property type="match status" value="1"/>
</dbReference>
<name>A0AAE1IRT2_9FABA</name>
<protein>
    <recommendedName>
        <fullName evidence="4">NAD-dependent epimerase/dehydratase domain-containing protein</fullName>
    </recommendedName>
</protein>
<evidence type="ECO:0000256" key="1">
    <source>
        <dbReference type="ARBA" id="ARBA00022857"/>
    </source>
</evidence>
<comment type="similarity">
    <text evidence="3">Belongs to the NAD(P)-dependent epimerase/dehydratase family. Dihydroflavonol-4-reductase subfamily.</text>
</comment>
<accession>A0AAE1IRT2</accession>
<feature type="domain" description="NAD-dependent epimerase/dehydratase" evidence="4">
    <location>
        <begin position="18"/>
        <end position="229"/>
    </location>
</feature>
<proteinExistence type="inferred from homology"/>
<dbReference type="InterPro" id="IPR036291">
    <property type="entry name" value="NAD(P)-bd_dom_sf"/>
</dbReference>
<dbReference type="SUPFAM" id="SSF51735">
    <property type="entry name" value="NAD(P)-binding Rossmann-fold domains"/>
    <property type="match status" value="1"/>
</dbReference>
<dbReference type="InterPro" id="IPR050425">
    <property type="entry name" value="NAD(P)_dehydrat-like"/>
</dbReference>
<gene>
    <name evidence="5" type="ORF">QN277_008609</name>
</gene>
<keyword evidence="1" id="KW-0521">NADP</keyword>
<dbReference type="FunFam" id="3.40.50.720:FF:000085">
    <property type="entry name" value="Dihydroflavonol reductase"/>
    <property type="match status" value="1"/>
</dbReference>
<dbReference type="Proteomes" id="UP001293593">
    <property type="component" value="Unassembled WGS sequence"/>
</dbReference>
<reference evidence="5" key="1">
    <citation type="submission" date="2023-10" db="EMBL/GenBank/DDBJ databases">
        <title>Chromosome-level genome of the transformable northern wattle, Acacia crassicarpa.</title>
        <authorList>
            <person name="Massaro I."/>
            <person name="Sinha N.R."/>
            <person name="Poethig S."/>
            <person name="Leichty A.R."/>
        </authorList>
    </citation>
    <scope>NUCLEOTIDE SEQUENCE</scope>
    <source>
        <strain evidence="5">Acra3RX</strain>
        <tissue evidence="5">Leaf</tissue>
    </source>
</reference>
<dbReference type="PANTHER" id="PTHR10366:SF628">
    <property type="entry name" value="NAD(P)-BINDING ROSSMANN-FOLD SUPERFAMILY PROTEIN"/>
    <property type="match status" value="1"/>
</dbReference>
<keyword evidence="6" id="KW-1185">Reference proteome</keyword>
<evidence type="ECO:0000256" key="3">
    <source>
        <dbReference type="ARBA" id="ARBA00023445"/>
    </source>
</evidence>
<dbReference type="Pfam" id="PF01370">
    <property type="entry name" value="Epimerase"/>
    <property type="match status" value="1"/>
</dbReference>
<comment type="caution">
    <text evidence="5">The sequence shown here is derived from an EMBL/GenBank/DDBJ whole genome shotgun (WGS) entry which is preliminary data.</text>
</comment>
<evidence type="ECO:0000256" key="2">
    <source>
        <dbReference type="ARBA" id="ARBA00023002"/>
    </source>
</evidence>